<accession>D2CG61</accession>
<dbReference type="Proteomes" id="UP000007266">
    <property type="component" value="Unassembled WGS sequence"/>
</dbReference>
<dbReference type="HOGENOM" id="CLU_1888477_0_0_1"/>
<feature type="region of interest" description="Disordered" evidence="1">
    <location>
        <begin position="65"/>
        <end position="90"/>
    </location>
</feature>
<reference evidence="2 3" key="1">
    <citation type="journal article" date="2008" name="Nature">
        <title>The genome of the model beetle and pest Tribolium castaneum.</title>
        <authorList>
            <consortium name="Tribolium Genome Sequencing Consortium"/>
            <person name="Richards S."/>
            <person name="Gibbs R.A."/>
            <person name="Weinstock G.M."/>
            <person name="Brown S.J."/>
            <person name="Denell R."/>
            <person name="Beeman R.W."/>
            <person name="Gibbs R."/>
            <person name="Beeman R.W."/>
            <person name="Brown S.J."/>
            <person name="Bucher G."/>
            <person name="Friedrich M."/>
            <person name="Grimmelikhuijzen C.J."/>
            <person name="Klingler M."/>
            <person name="Lorenzen M."/>
            <person name="Richards S."/>
            <person name="Roth S."/>
            <person name="Schroder R."/>
            <person name="Tautz D."/>
            <person name="Zdobnov E.M."/>
            <person name="Muzny D."/>
            <person name="Gibbs R.A."/>
            <person name="Weinstock G.M."/>
            <person name="Attaway T."/>
            <person name="Bell S."/>
            <person name="Buhay C.J."/>
            <person name="Chandrabose M.N."/>
            <person name="Chavez D."/>
            <person name="Clerk-Blankenburg K.P."/>
            <person name="Cree A."/>
            <person name="Dao M."/>
            <person name="Davis C."/>
            <person name="Chacko J."/>
            <person name="Dinh H."/>
            <person name="Dugan-Rocha S."/>
            <person name="Fowler G."/>
            <person name="Garner T.T."/>
            <person name="Garnes J."/>
            <person name="Gnirke A."/>
            <person name="Hawes A."/>
            <person name="Hernandez J."/>
            <person name="Hines S."/>
            <person name="Holder M."/>
            <person name="Hume J."/>
            <person name="Jhangiani S.N."/>
            <person name="Joshi V."/>
            <person name="Khan Z.M."/>
            <person name="Jackson L."/>
            <person name="Kovar C."/>
            <person name="Kowis A."/>
            <person name="Lee S."/>
            <person name="Lewis L.R."/>
            <person name="Margolis J."/>
            <person name="Morgan M."/>
            <person name="Nazareth L.V."/>
            <person name="Nguyen N."/>
            <person name="Okwuonu G."/>
            <person name="Parker D."/>
            <person name="Richards S."/>
            <person name="Ruiz S.J."/>
            <person name="Santibanez J."/>
            <person name="Savard J."/>
            <person name="Scherer S.E."/>
            <person name="Schneider B."/>
            <person name="Sodergren E."/>
            <person name="Tautz D."/>
            <person name="Vattahil S."/>
            <person name="Villasana D."/>
            <person name="White C.S."/>
            <person name="Wright R."/>
            <person name="Park Y."/>
            <person name="Beeman R.W."/>
            <person name="Lord J."/>
            <person name="Oppert B."/>
            <person name="Lorenzen M."/>
            <person name="Brown S."/>
            <person name="Wang L."/>
            <person name="Savard J."/>
            <person name="Tautz D."/>
            <person name="Richards S."/>
            <person name="Weinstock G."/>
            <person name="Gibbs R.A."/>
            <person name="Liu Y."/>
            <person name="Worley K."/>
            <person name="Weinstock G."/>
            <person name="Elsik C.G."/>
            <person name="Reese J.T."/>
            <person name="Elhaik E."/>
            <person name="Landan G."/>
            <person name="Graur D."/>
            <person name="Arensburger P."/>
            <person name="Atkinson P."/>
            <person name="Beeman R.W."/>
            <person name="Beidler J."/>
            <person name="Brown S.J."/>
            <person name="Demuth J.P."/>
            <person name="Drury D.W."/>
            <person name="Du Y.Z."/>
            <person name="Fujiwara H."/>
            <person name="Lorenzen M."/>
            <person name="Maselli V."/>
            <person name="Osanai M."/>
            <person name="Park Y."/>
            <person name="Robertson H.M."/>
            <person name="Tu Z."/>
            <person name="Wang J.J."/>
            <person name="Wang S."/>
            <person name="Richards S."/>
            <person name="Song H."/>
            <person name="Zhang L."/>
            <person name="Sodergren E."/>
            <person name="Werner D."/>
            <person name="Stanke M."/>
            <person name="Morgenstern B."/>
            <person name="Solovyev V."/>
            <person name="Kosarev P."/>
            <person name="Brown G."/>
            <person name="Chen H.C."/>
            <person name="Ermolaeva O."/>
            <person name="Hlavina W."/>
            <person name="Kapustin Y."/>
            <person name="Kiryutin B."/>
            <person name="Kitts P."/>
            <person name="Maglott D."/>
            <person name="Pruitt K."/>
            <person name="Sapojnikov V."/>
            <person name="Souvorov A."/>
            <person name="Mackey A.J."/>
            <person name="Waterhouse R.M."/>
            <person name="Wyder S."/>
            <person name="Zdobnov E.M."/>
            <person name="Zdobnov E.M."/>
            <person name="Wyder S."/>
            <person name="Kriventseva E.V."/>
            <person name="Kadowaki T."/>
            <person name="Bork P."/>
            <person name="Aranda M."/>
            <person name="Bao R."/>
            <person name="Beermann A."/>
            <person name="Berns N."/>
            <person name="Bolognesi R."/>
            <person name="Bonneton F."/>
            <person name="Bopp D."/>
            <person name="Brown S.J."/>
            <person name="Bucher G."/>
            <person name="Butts T."/>
            <person name="Chaumot A."/>
            <person name="Denell R.E."/>
            <person name="Ferrier D.E."/>
            <person name="Friedrich M."/>
            <person name="Gordon C.M."/>
            <person name="Jindra M."/>
            <person name="Klingler M."/>
            <person name="Lan Q."/>
            <person name="Lattorff H.M."/>
            <person name="Laudet V."/>
            <person name="von Levetsow C."/>
            <person name="Liu Z."/>
            <person name="Lutz R."/>
            <person name="Lynch J.A."/>
            <person name="da Fonseca R.N."/>
            <person name="Posnien N."/>
            <person name="Reuter R."/>
            <person name="Roth S."/>
            <person name="Savard J."/>
            <person name="Schinko J.B."/>
            <person name="Schmitt C."/>
            <person name="Schoppmeier M."/>
            <person name="Schroder R."/>
            <person name="Shippy T.D."/>
            <person name="Simonnet F."/>
            <person name="Marques-Souza H."/>
            <person name="Tautz D."/>
            <person name="Tomoyasu Y."/>
            <person name="Trauner J."/>
            <person name="Van der Zee M."/>
            <person name="Vervoort M."/>
            <person name="Wittkopp N."/>
            <person name="Wimmer E.A."/>
            <person name="Yang X."/>
            <person name="Jones A.K."/>
            <person name="Sattelle D.B."/>
            <person name="Ebert P.R."/>
            <person name="Nelson D."/>
            <person name="Scott J.G."/>
            <person name="Beeman R.W."/>
            <person name="Muthukrishnan S."/>
            <person name="Kramer K.J."/>
            <person name="Arakane Y."/>
            <person name="Beeman R.W."/>
            <person name="Zhu Q."/>
            <person name="Hogenkamp D."/>
            <person name="Dixit R."/>
            <person name="Oppert B."/>
            <person name="Jiang H."/>
            <person name="Zou Z."/>
            <person name="Marshall J."/>
            <person name="Elpidina E."/>
            <person name="Vinokurov K."/>
            <person name="Oppert C."/>
            <person name="Zou Z."/>
            <person name="Evans J."/>
            <person name="Lu Z."/>
            <person name="Zhao P."/>
            <person name="Sumathipala N."/>
            <person name="Altincicek B."/>
            <person name="Vilcinskas A."/>
            <person name="Williams M."/>
            <person name="Hultmark D."/>
            <person name="Hetru C."/>
            <person name="Jiang H."/>
            <person name="Grimmelikhuijzen C.J."/>
            <person name="Hauser F."/>
            <person name="Cazzamali G."/>
            <person name="Williamson M."/>
            <person name="Park Y."/>
            <person name="Li B."/>
            <person name="Tanaka Y."/>
            <person name="Predel R."/>
            <person name="Neupert S."/>
            <person name="Schachtner J."/>
            <person name="Verleyen P."/>
            <person name="Raible F."/>
            <person name="Bork P."/>
            <person name="Friedrich M."/>
            <person name="Walden K.K."/>
            <person name="Robertson H.M."/>
            <person name="Angeli S."/>
            <person name="Foret S."/>
            <person name="Bucher G."/>
            <person name="Schuetz S."/>
            <person name="Maleszka R."/>
            <person name="Wimmer E.A."/>
            <person name="Beeman R.W."/>
            <person name="Lorenzen M."/>
            <person name="Tomoyasu Y."/>
            <person name="Miller S.C."/>
            <person name="Grossmann D."/>
            <person name="Bucher G."/>
        </authorList>
    </citation>
    <scope>NUCLEOTIDE SEQUENCE [LARGE SCALE GENOMIC DNA]</scope>
    <source>
        <strain evidence="2 3">Georgia GA2</strain>
    </source>
</reference>
<organism evidence="2 3">
    <name type="scientific">Tribolium castaneum</name>
    <name type="common">Red flour beetle</name>
    <dbReference type="NCBI Taxonomy" id="7070"/>
    <lineage>
        <taxon>Eukaryota</taxon>
        <taxon>Metazoa</taxon>
        <taxon>Ecdysozoa</taxon>
        <taxon>Arthropoda</taxon>
        <taxon>Hexapoda</taxon>
        <taxon>Insecta</taxon>
        <taxon>Pterygota</taxon>
        <taxon>Neoptera</taxon>
        <taxon>Endopterygota</taxon>
        <taxon>Coleoptera</taxon>
        <taxon>Polyphaga</taxon>
        <taxon>Cucujiformia</taxon>
        <taxon>Tenebrionidae</taxon>
        <taxon>Tenebrionidae incertae sedis</taxon>
        <taxon>Tribolium</taxon>
    </lineage>
</organism>
<protein>
    <submittedName>
        <fullName evidence="2">Uncharacterized protein</fullName>
    </submittedName>
</protein>
<evidence type="ECO:0000313" key="2">
    <source>
        <dbReference type="EMBL" id="EFA13183.1"/>
    </source>
</evidence>
<dbReference type="InParanoid" id="D2CG61"/>
<proteinExistence type="predicted"/>
<evidence type="ECO:0000313" key="3">
    <source>
        <dbReference type="Proteomes" id="UP000007266"/>
    </source>
</evidence>
<dbReference type="AlphaFoldDB" id="D2CG61"/>
<name>D2CG61_TRICA</name>
<sequence length="135" mass="15449">MGFNKIAVSWFYDLLEETMDKYETQLQRKQALQHKPKTPIRGIAEIADKTEKIFFYTEDNVSLNSVSNSNENSNRNDNNNNNKKKKAKKRPRIKCGMIVLRTRVGLPAGRVVDGHNAPVRVKTTTTMINVFVILP</sequence>
<feature type="compositionally biased region" description="Low complexity" evidence="1">
    <location>
        <begin position="65"/>
        <end position="81"/>
    </location>
</feature>
<dbReference type="EMBL" id="KQ971392">
    <property type="protein sequence ID" value="EFA13183.1"/>
    <property type="molecule type" value="Genomic_DNA"/>
</dbReference>
<gene>
    <name evidence="2" type="primary">GLEAN_10737</name>
    <name evidence="2" type="ORF">TcasGA2_TC010737</name>
</gene>
<keyword evidence="3" id="KW-1185">Reference proteome</keyword>
<reference evidence="2 3" key="2">
    <citation type="journal article" date="2010" name="Nucleic Acids Res.">
        <title>BeetleBase in 2010: revisions to provide comprehensive genomic information for Tribolium castaneum.</title>
        <authorList>
            <person name="Kim H.S."/>
            <person name="Murphy T."/>
            <person name="Xia J."/>
            <person name="Caragea D."/>
            <person name="Park Y."/>
            <person name="Beeman R.W."/>
            <person name="Lorenzen M.D."/>
            <person name="Butcher S."/>
            <person name="Manak J.R."/>
            <person name="Brown S.J."/>
        </authorList>
    </citation>
    <scope>NUCLEOTIDE SEQUENCE [LARGE SCALE GENOMIC DNA]</scope>
    <source>
        <strain evidence="2 3">Georgia GA2</strain>
    </source>
</reference>
<evidence type="ECO:0000256" key="1">
    <source>
        <dbReference type="SAM" id="MobiDB-lite"/>
    </source>
</evidence>